<evidence type="ECO:0000313" key="2">
    <source>
        <dbReference type="Proteomes" id="UP001181693"/>
    </source>
</evidence>
<dbReference type="EMBL" id="DYDO01000004">
    <property type="protein sequence ID" value="DBA27302.1"/>
    <property type="molecule type" value="Genomic_DNA"/>
</dbReference>
<proteinExistence type="predicted"/>
<keyword evidence="2" id="KW-1185">Reference proteome</keyword>
<dbReference type="AlphaFoldDB" id="A0AAV3AT81"/>
<evidence type="ECO:0000313" key="1">
    <source>
        <dbReference type="EMBL" id="DBA27302.1"/>
    </source>
</evidence>
<accession>A0AAV3AT81</accession>
<dbReference type="Proteomes" id="UP001181693">
    <property type="component" value="Unassembled WGS sequence"/>
</dbReference>
<gene>
    <name evidence="1" type="ORF">GDO54_011464</name>
</gene>
<organism evidence="1 2">
    <name type="scientific">Pyxicephalus adspersus</name>
    <name type="common">African bullfrog</name>
    <dbReference type="NCBI Taxonomy" id="30357"/>
    <lineage>
        <taxon>Eukaryota</taxon>
        <taxon>Metazoa</taxon>
        <taxon>Chordata</taxon>
        <taxon>Craniata</taxon>
        <taxon>Vertebrata</taxon>
        <taxon>Euteleostomi</taxon>
        <taxon>Amphibia</taxon>
        <taxon>Batrachia</taxon>
        <taxon>Anura</taxon>
        <taxon>Neobatrachia</taxon>
        <taxon>Ranoidea</taxon>
        <taxon>Pyxicephalidae</taxon>
        <taxon>Pyxicephalinae</taxon>
        <taxon>Pyxicephalus</taxon>
    </lineage>
</organism>
<sequence>MLIRFVCFSHLKFQSWPALKIELFTYQKKNKKQKNFALLKPVWLKNIKHLMCPGRSDTLASSTTPRTPQCCRSIWNHNGTADL</sequence>
<protein>
    <submittedName>
        <fullName evidence="1">Uncharacterized protein</fullName>
    </submittedName>
</protein>
<name>A0AAV3AT81_PYXAD</name>
<comment type="caution">
    <text evidence="1">The sequence shown here is derived from an EMBL/GenBank/DDBJ whole genome shotgun (WGS) entry which is preliminary data.</text>
</comment>
<reference evidence="1" key="1">
    <citation type="thesis" date="2020" institute="ProQuest LLC" country="789 East Eisenhower Parkway, Ann Arbor, MI, USA">
        <title>Comparative Genomics and Chromosome Evolution.</title>
        <authorList>
            <person name="Mudd A.B."/>
        </authorList>
    </citation>
    <scope>NUCLEOTIDE SEQUENCE</scope>
    <source>
        <strain evidence="1">1538</strain>
        <tissue evidence="1">Blood</tissue>
    </source>
</reference>